<evidence type="ECO:0000259" key="8">
    <source>
        <dbReference type="PROSITE" id="PS50850"/>
    </source>
</evidence>
<sequence length="594" mass="66026">YGKFHYGFLLLCGAMFVCVGFQNGINAYILPSAECDLGLTSEQKGLLNVAFLLVFFFFISHPTRSICDSKADRIFSSLVKYNICLELKENYAMFTFLEEETEFDIQLMFNLTSSQSFPFIIGGVVSSLFWGVFADAYGRKHILLLTLLSDSILSIGGSFSQSFKVLLIFRALNGFFIGAPGSLIYTYLGEFHAAKQKLKALCYIGFFWTVSWLILPGKKLVFVNITILQSMVHSISAFSTNFVSVCAFCLPGLAWIIIPLPISLRFNGMLYNSWRLFLAVIGVPTLMVTLIMSRYPESPKFLASQGKTDEALAILRKIYAANTGRNEDEYPVKVLLSDDMMSINNRNTSFSASTVLMELLKNIWQQVRLLASLPLLKYALLCWTIYFANMFGYYGFGLWLPELFNRFENYHNLYPNRTVTVCKLIREHDLVSQVAVATQNVPINSTNISINSTSVNVGCSSNLDEMVFVNSLTINAFCLLGNLASGYLANRVGRRTIPVTTMLLAGIFGFVIYFVNSSMQILIVSCMFSLTIVTANFVISSVVVDIFPTNVGAVAICMMTCFGRIGAIASNLAFGMLLDISCEVPIFLVGGIVI</sequence>
<dbReference type="SUPFAM" id="SSF103473">
    <property type="entry name" value="MFS general substrate transporter"/>
    <property type="match status" value="1"/>
</dbReference>
<dbReference type="Pfam" id="PF07690">
    <property type="entry name" value="MFS_1"/>
    <property type="match status" value="1"/>
</dbReference>
<feature type="transmembrane region" description="Helical" evidence="7">
    <location>
        <begin position="6"/>
        <end position="25"/>
    </location>
</feature>
<dbReference type="GO" id="GO:0022857">
    <property type="term" value="F:transmembrane transporter activity"/>
    <property type="evidence" value="ECO:0007669"/>
    <property type="project" value="InterPro"/>
</dbReference>
<evidence type="ECO:0000313" key="9">
    <source>
        <dbReference type="EMBL" id="CAD1469033.1"/>
    </source>
</evidence>
<dbReference type="PANTHER" id="PTHR23511">
    <property type="entry name" value="SYNAPTIC VESICLE GLYCOPROTEIN 2"/>
    <property type="match status" value="1"/>
</dbReference>
<dbReference type="PANTHER" id="PTHR23511:SF38">
    <property type="entry name" value="SYNAPTIC VESICLE 2-RELATED PROTEIN-LIKE PROTEIN"/>
    <property type="match status" value="1"/>
</dbReference>
<evidence type="ECO:0000256" key="2">
    <source>
        <dbReference type="ARBA" id="ARBA00008335"/>
    </source>
</evidence>
<dbReference type="GO" id="GO:0016020">
    <property type="term" value="C:membrane"/>
    <property type="evidence" value="ECO:0007669"/>
    <property type="project" value="UniProtKB-SubCell"/>
</dbReference>
<feature type="domain" description="Major facilitator superfamily (MFS) profile" evidence="8">
    <location>
        <begin position="49"/>
        <end position="594"/>
    </location>
</feature>
<keyword evidence="5 7" id="KW-1133">Transmembrane helix</keyword>
<keyword evidence="10" id="KW-1185">Reference proteome</keyword>
<feature type="transmembrane region" description="Helical" evidence="7">
    <location>
        <begin position="200"/>
        <end position="215"/>
    </location>
</feature>
<dbReference type="OrthoDB" id="3936150at2759"/>
<comment type="subcellular location">
    <subcellularLocation>
        <location evidence="1">Membrane</location>
        <topology evidence="1">Multi-pass membrane protein</topology>
    </subcellularLocation>
</comment>
<name>A0A6V7GVP0_9HYME</name>
<keyword evidence="6 7" id="KW-0472">Membrane</keyword>
<feature type="transmembrane region" description="Helical" evidence="7">
    <location>
        <begin position="116"/>
        <end position="134"/>
    </location>
</feature>
<evidence type="ECO:0000256" key="1">
    <source>
        <dbReference type="ARBA" id="ARBA00004141"/>
    </source>
</evidence>
<reference evidence="9" key="1">
    <citation type="submission" date="2020-07" db="EMBL/GenBank/DDBJ databases">
        <authorList>
            <person name="Nazaruddin N."/>
        </authorList>
    </citation>
    <scope>NUCLEOTIDE SEQUENCE</scope>
</reference>
<feature type="transmembrane region" description="Helical" evidence="7">
    <location>
        <begin position="274"/>
        <end position="292"/>
    </location>
</feature>
<organism evidence="9 10">
    <name type="scientific">Heterotrigona itama</name>
    <dbReference type="NCBI Taxonomy" id="395501"/>
    <lineage>
        <taxon>Eukaryota</taxon>
        <taxon>Metazoa</taxon>
        <taxon>Ecdysozoa</taxon>
        <taxon>Arthropoda</taxon>
        <taxon>Hexapoda</taxon>
        <taxon>Insecta</taxon>
        <taxon>Pterygota</taxon>
        <taxon>Neoptera</taxon>
        <taxon>Endopterygota</taxon>
        <taxon>Hymenoptera</taxon>
        <taxon>Apocrita</taxon>
        <taxon>Aculeata</taxon>
        <taxon>Apoidea</taxon>
        <taxon>Anthophila</taxon>
        <taxon>Apidae</taxon>
        <taxon>Heterotrigona</taxon>
    </lineage>
</organism>
<feature type="transmembrane region" description="Helical" evidence="7">
    <location>
        <begin position="551"/>
        <end position="578"/>
    </location>
</feature>
<feature type="transmembrane region" description="Helical" evidence="7">
    <location>
        <begin position="245"/>
        <end position="262"/>
    </location>
</feature>
<feature type="transmembrane region" description="Helical" evidence="7">
    <location>
        <begin position="496"/>
        <end position="515"/>
    </location>
</feature>
<dbReference type="InterPro" id="IPR020846">
    <property type="entry name" value="MFS_dom"/>
</dbReference>
<evidence type="ECO:0000256" key="4">
    <source>
        <dbReference type="ARBA" id="ARBA00022692"/>
    </source>
</evidence>
<dbReference type="Gene3D" id="1.20.1250.20">
    <property type="entry name" value="MFS general substrate transporter like domains"/>
    <property type="match status" value="1"/>
</dbReference>
<evidence type="ECO:0000256" key="5">
    <source>
        <dbReference type="ARBA" id="ARBA00022989"/>
    </source>
</evidence>
<evidence type="ECO:0000256" key="3">
    <source>
        <dbReference type="ARBA" id="ARBA00022448"/>
    </source>
</evidence>
<keyword evidence="4 7" id="KW-0812">Transmembrane</keyword>
<dbReference type="AlphaFoldDB" id="A0A6V7GVP0"/>
<accession>A0A6V7GVP0</accession>
<evidence type="ECO:0000313" key="10">
    <source>
        <dbReference type="Proteomes" id="UP000752696"/>
    </source>
</evidence>
<dbReference type="InterPro" id="IPR011701">
    <property type="entry name" value="MFS"/>
</dbReference>
<comment type="similarity">
    <text evidence="2">Belongs to the major facilitator superfamily.</text>
</comment>
<dbReference type="EMBL" id="CAJDYZ010001676">
    <property type="protein sequence ID" value="CAD1469033.1"/>
    <property type="molecule type" value="Genomic_DNA"/>
</dbReference>
<feature type="non-terminal residue" evidence="9">
    <location>
        <position position="1"/>
    </location>
</feature>
<dbReference type="Pfam" id="PF00083">
    <property type="entry name" value="Sugar_tr"/>
    <property type="match status" value="1"/>
</dbReference>
<comment type="caution">
    <text evidence="9">The sequence shown here is derived from an EMBL/GenBank/DDBJ whole genome shotgun (WGS) entry which is preliminary data.</text>
</comment>
<dbReference type="InterPro" id="IPR036259">
    <property type="entry name" value="MFS_trans_sf"/>
</dbReference>
<feature type="transmembrane region" description="Helical" evidence="7">
    <location>
        <begin position="141"/>
        <end position="159"/>
    </location>
</feature>
<evidence type="ECO:0000256" key="6">
    <source>
        <dbReference type="ARBA" id="ARBA00023136"/>
    </source>
</evidence>
<feature type="transmembrane region" description="Helical" evidence="7">
    <location>
        <begin position="45"/>
        <end position="63"/>
    </location>
</feature>
<feature type="transmembrane region" description="Helical" evidence="7">
    <location>
        <begin position="521"/>
        <end position="544"/>
    </location>
</feature>
<dbReference type="Proteomes" id="UP000752696">
    <property type="component" value="Unassembled WGS sequence"/>
</dbReference>
<protein>
    <recommendedName>
        <fullName evidence="8">Major facilitator superfamily (MFS) profile domain-containing protein</fullName>
    </recommendedName>
</protein>
<dbReference type="PROSITE" id="PS50850">
    <property type="entry name" value="MFS"/>
    <property type="match status" value="1"/>
</dbReference>
<feature type="transmembrane region" description="Helical" evidence="7">
    <location>
        <begin position="375"/>
        <end position="396"/>
    </location>
</feature>
<keyword evidence="3" id="KW-0813">Transport</keyword>
<feature type="non-terminal residue" evidence="9">
    <location>
        <position position="594"/>
    </location>
</feature>
<proteinExistence type="inferred from homology"/>
<evidence type="ECO:0000256" key="7">
    <source>
        <dbReference type="SAM" id="Phobius"/>
    </source>
</evidence>
<feature type="transmembrane region" description="Helical" evidence="7">
    <location>
        <begin position="165"/>
        <end position="188"/>
    </location>
</feature>
<dbReference type="InterPro" id="IPR005828">
    <property type="entry name" value="MFS_sugar_transport-like"/>
</dbReference>
<feature type="transmembrane region" description="Helical" evidence="7">
    <location>
        <begin position="467"/>
        <end position="489"/>
    </location>
</feature>
<gene>
    <name evidence="9" type="ORF">MHI_LOCUS91891</name>
</gene>